<dbReference type="EMBL" id="JAMKPW020000033">
    <property type="protein sequence ID" value="KAK8202048.1"/>
    <property type="molecule type" value="Genomic_DNA"/>
</dbReference>
<name>A0ACC3S9A7_9PEZI</name>
<accession>A0ACC3S9A7</accession>
<reference evidence="1" key="1">
    <citation type="submission" date="2024-02" db="EMBL/GenBank/DDBJ databases">
        <title>Metagenome Assembled Genome of Zalaria obscura JY119.</title>
        <authorList>
            <person name="Vighnesh L."/>
            <person name="Jagadeeshwari U."/>
            <person name="Venkata Ramana C."/>
            <person name="Sasikala C."/>
        </authorList>
    </citation>
    <scope>NUCLEOTIDE SEQUENCE</scope>
    <source>
        <strain evidence="1">JY119</strain>
    </source>
</reference>
<protein>
    <submittedName>
        <fullName evidence="1">Rho GTPase-activating protein</fullName>
    </submittedName>
</protein>
<sequence>MPGEYSDDDAQSDHVGNGVVANGSAPQTPAVAVSKSDAAGVPKEVEHVMYSDIGITTLLNRLKQSIASARDFAAFLKKRSSIEEDQANGLKRLAKQTQDSIRRPESKQGTYLRQLEEVLRVHEKMADNGMQFALSLHQMHEDLNELSTNMERGRKNWKHEGLSAEKRASDAENLMEKAKAKYDGLAEDYDRARTGDSKGSRRMGLKGPKSAEQHEQDLLRKLQAADADYSTKVQTAKAQREELINQGRPQAVRALQELIAECDSGLALQLQKFSAFNEKLVLGNGLAISPISQEADGPAPHSMRDMVYAIDNEKDLHSYIINQTSKMPPPHSEIKYEQHPTLLPKQQTPAPQNRQPSGTQAPPAAPITAASFSGPPQQNYGSTGSRHSYNTPEPARQTTPPAQEREPPLPQPPQNPAYSQPAPQSPSYQQAPSSQGQYSQPPYPTSAGSMRGFPSQQAGGATYGNGPASPAQATGAANLPPPLKPVFGVGLEDLFRRDGTAVPMVVYQCMQAVDLFGLDVEGIYRLSGTTSHVQQMKAVFDHDSSRVDFRNPAAFYHDVNSVAGLLKLFFRDLPDPLLTRERYNELIEAARIDDDIVRRDTLHAIVNSLPDAHYATLRALILHLNRVQEHYATNRMSTSNLAICFAPSLMGSHTGPQIADAGLQARIIDTILVNTYQIFDED</sequence>
<comment type="caution">
    <text evidence="1">The sequence shown here is derived from an EMBL/GenBank/DDBJ whole genome shotgun (WGS) entry which is preliminary data.</text>
</comment>
<proteinExistence type="predicted"/>
<evidence type="ECO:0000313" key="1">
    <source>
        <dbReference type="EMBL" id="KAK8202048.1"/>
    </source>
</evidence>
<gene>
    <name evidence="1" type="primary">RGD1</name>
    <name evidence="1" type="ORF">M8818_005573</name>
</gene>
<keyword evidence="2" id="KW-1185">Reference proteome</keyword>
<dbReference type="Proteomes" id="UP001320706">
    <property type="component" value="Unassembled WGS sequence"/>
</dbReference>
<evidence type="ECO:0000313" key="2">
    <source>
        <dbReference type="Proteomes" id="UP001320706"/>
    </source>
</evidence>
<organism evidence="1 2">
    <name type="scientific">Zalaria obscura</name>
    <dbReference type="NCBI Taxonomy" id="2024903"/>
    <lineage>
        <taxon>Eukaryota</taxon>
        <taxon>Fungi</taxon>
        <taxon>Dikarya</taxon>
        <taxon>Ascomycota</taxon>
        <taxon>Pezizomycotina</taxon>
        <taxon>Dothideomycetes</taxon>
        <taxon>Dothideomycetidae</taxon>
        <taxon>Dothideales</taxon>
        <taxon>Zalariaceae</taxon>
        <taxon>Zalaria</taxon>
    </lineage>
</organism>